<evidence type="ECO:0000313" key="2">
    <source>
        <dbReference type="Proteomes" id="UP001500236"/>
    </source>
</evidence>
<dbReference type="SUPFAM" id="SSF55874">
    <property type="entry name" value="ATPase domain of HSP90 chaperone/DNA topoisomerase II/histidine kinase"/>
    <property type="match status" value="1"/>
</dbReference>
<dbReference type="InterPro" id="IPR036890">
    <property type="entry name" value="HATPase_C_sf"/>
</dbReference>
<comment type="caution">
    <text evidence="1">The sequence shown here is derived from an EMBL/GenBank/DDBJ whole genome shotgun (WGS) entry which is preliminary data.</text>
</comment>
<name>A0ABP6M9B8_9MICC</name>
<keyword evidence="1" id="KW-0547">Nucleotide-binding</keyword>
<sequence length="476" mass="53587">MESMRALGYTTEVAVADIVDNSLDAGAQLVHVRGDVSDSPRWLWIFDDGSGMTLDEMVGALKLAAVSSIDERRGSDLGRFGLGLKTATFSQCRRLTLVSRKEGETQGVCFDLDELLEESDWSVRRLTPLELEAVPGFEQLDRFTSGTLVCWEKLDRLLESRPPGASGMGEALSSLRTHLGMTFHRWIEPENRNSRGLRLLLNGHQVRAIDPFIRHNRAVDSTAPETIRVGGDAIVVQAFTLPDSSKITGDDAEREDLGEGMFGAQGFYFYRNRRLISHGGWANLGSRRDLTKHSRILVDLPNTIDDIWQLDVMKNKVVPPAAVRRQLSRFYMVGGRRSGRVISYRGRRESTDSVKYVWVPVTERGAFRYEPNPDHPILAQAVEDLDERQRRRILKAIQQLGLLIPYGEIRRRMSVDDEKPSRDQPETLVEHATDIIRLMGLQDADARNLQQVLSSVEPFAGRRDLDEIVAAVVKKL</sequence>
<keyword evidence="2" id="KW-1185">Reference proteome</keyword>
<protein>
    <submittedName>
        <fullName evidence="1">ATP-binding protein</fullName>
    </submittedName>
</protein>
<gene>
    <name evidence="1" type="ORF">GCM10010529_29500</name>
</gene>
<proteinExistence type="predicted"/>
<dbReference type="GO" id="GO:0005524">
    <property type="term" value="F:ATP binding"/>
    <property type="evidence" value="ECO:0007669"/>
    <property type="project" value="UniProtKB-KW"/>
</dbReference>
<accession>A0ABP6M9B8</accession>
<dbReference type="Gene3D" id="3.30.565.10">
    <property type="entry name" value="Histidine kinase-like ATPase, C-terminal domain"/>
    <property type="match status" value="1"/>
</dbReference>
<reference evidence="2" key="1">
    <citation type="journal article" date="2019" name="Int. J. Syst. Evol. Microbiol.">
        <title>The Global Catalogue of Microorganisms (GCM) 10K type strain sequencing project: providing services to taxonomists for standard genome sequencing and annotation.</title>
        <authorList>
            <consortium name="The Broad Institute Genomics Platform"/>
            <consortium name="The Broad Institute Genome Sequencing Center for Infectious Disease"/>
            <person name="Wu L."/>
            <person name="Ma J."/>
        </authorList>
    </citation>
    <scope>NUCLEOTIDE SEQUENCE [LARGE SCALE GENOMIC DNA]</scope>
    <source>
        <strain evidence="2">JCM 14309</strain>
    </source>
</reference>
<dbReference type="Pfam" id="PF13589">
    <property type="entry name" value="HATPase_c_3"/>
    <property type="match status" value="1"/>
</dbReference>
<dbReference type="Proteomes" id="UP001500236">
    <property type="component" value="Unassembled WGS sequence"/>
</dbReference>
<organism evidence="1 2">
    <name type="scientific">Nesterenkonia aethiopica</name>
    <dbReference type="NCBI Taxonomy" id="269144"/>
    <lineage>
        <taxon>Bacteria</taxon>
        <taxon>Bacillati</taxon>
        <taxon>Actinomycetota</taxon>
        <taxon>Actinomycetes</taxon>
        <taxon>Micrococcales</taxon>
        <taxon>Micrococcaceae</taxon>
        <taxon>Nesterenkonia</taxon>
    </lineage>
</organism>
<dbReference type="EMBL" id="BAAAVT010000027">
    <property type="protein sequence ID" value="GAA3075938.1"/>
    <property type="molecule type" value="Genomic_DNA"/>
</dbReference>
<evidence type="ECO:0000313" key="1">
    <source>
        <dbReference type="EMBL" id="GAA3075938.1"/>
    </source>
</evidence>
<keyword evidence="1" id="KW-0067">ATP-binding</keyword>